<reference evidence="2 3" key="1">
    <citation type="submission" date="2017-04" db="EMBL/GenBank/DDBJ databases">
        <authorList>
            <person name="Afonso C.L."/>
            <person name="Miller P.J."/>
            <person name="Scott M.A."/>
            <person name="Spackman E."/>
            <person name="Goraichik I."/>
            <person name="Dimitrov K.M."/>
            <person name="Suarez D.L."/>
            <person name="Swayne D.E."/>
        </authorList>
    </citation>
    <scope>NUCLEOTIDE SEQUENCE [LARGE SCALE GENOMIC DNA]</scope>
    <source>
        <strain evidence="2 3">DSM 11270</strain>
    </source>
</reference>
<keyword evidence="3" id="KW-1185">Reference proteome</keyword>
<evidence type="ECO:0000313" key="3">
    <source>
        <dbReference type="Proteomes" id="UP000192731"/>
    </source>
</evidence>
<dbReference type="Proteomes" id="UP000192731">
    <property type="component" value="Unassembled WGS sequence"/>
</dbReference>
<keyword evidence="1" id="KW-1133">Transmembrane helix</keyword>
<accession>A0A1W1V422</accession>
<name>A0A1W1V422_DESTI</name>
<evidence type="ECO:0000256" key="1">
    <source>
        <dbReference type="SAM" id="Phobius"/>
    </source>
</evidence>
<keyword evidence="1" id="KW-0812">Transmembrane</keyword>
<evidence type="ECO:0000313" key="2">
    <source>
        <dbReference type="EMBL" id="SMB87771.1"/>
    </source>
</evidence>
<dbReference type="AlphaFoldDB" id="A0A1W1V422"/>
<evidence type="ECO:0008006" key="4">
    <source>
        <dbReference type="Google" id="ProtNLM"/>
    </source>
</evidence>
<gene>
    <name evidence="2" type="ORF">SAMN00017405_1762</name>
</gene>
<keyword evidence="1" id="KW-0472">Membrane</keyword>
<sequence length="38" mass="4162">MNPRRNDRRKKAVTILVVLISVGLLLPSFAGIVSVISQ</sequence>
<protein>
    <recommendedName>
        <fullName evidence="4">DUF4044 domain-containing protein</fullName>
    </recommendedName>
</protein>
<proteinExistence type="predicted"/>
<dbReference type="STRING" id="656914.SAMN00017405_1762"/>
<dbReference type="EMBL" id="FWWT01000014">
    <property type="protein sequence ID" value="SMB87771.1"/>
    <property type="molecule type" value="Genomic_DNA"/>
</dbReference>
<feature type="transmembrane region" description="Helical" evidence="1">
    <location>
        <begin position="12"/>
        <end position="36"/>
    </location>
</feature>
<organism evidence="2 3">
    <name type="scientific">Desulfonispora thiosulfatigenes DSM 11270</name>
    <dbReference type="NCBI Taxonomy" id="656914"/>
    <lineage>
        <taxon>Bacteria</taxon>
        <taxon>Bacillati</taxon>
        <taxon>Bacillota</taxon>
        <taxon>Clostridia</taxon>
        <taxon>Eubacteriales</taxon>
        <taxon>Peptococcaceae</taxon>
        <taxon>Desulfonispora</taxon>
    </lineage>
</organism>